<evidence type="ECO:0000256" key="1">
    <source>
        <dbReference type="SAM" id="MobiDB-lite"/>
    </source>
</evidence>
<reference evidence="3" key="1">
    <citation type="journal article" date="2018" name="Nat. Microbiol.">
        <title>Leveraging single-cell genomics to expand the fungal tree of life.</title>
        <authorList>
            <person name="Ahrendt S.R."/>
            <person name="Quandt C.A."/>
            <person name="Ciobanu D."/>
            <person name="Clum A."/>
            <person name="Salamov A."/>
            <person name="Andreopoulos B."/>
            <person name="Cheng J.F."/>
            <person name="Woyke T."/>
            <person name="Pelin A."/>
            <person name="Henrissat B."/>
            <person name="Reynolds N.K."/>
            <person name="Benny G.L."/>
            <person name="Smith M.E."/>
            <person name="James T.Y."/>
            <person name="Grigoriev I.V."/>
        </authorList>
    </citation>
    <scope>NUCLEOTIDE SEQUENCE [LARGE SCALE GENOMIC DNA]</scope>
</reference>
<dbReference type="AlphaFoldDB" id="A0A4V1ISK0"/>
<evidence type="ECO:0000313" key="3">
    <source>
        <dbReference type="Proteomes" id="UP000269721"/>
    </source>
</evidence>
<feature type="compositionally biased region" description="Basic and acidic residues" evidence="1">
    <location>
        <begin position="75"/>
        <end position="101"/>
    </location>
</feature>
<feature type="compositionally biased region" description="Basic and acidic residues" evidence="1">
    <location>
        <begin position="52"/>
        <end position="68"/>
    </location>
</feature>
<name>A0A4V1ISK0_9FUNG</name>
<proteinExistence type="predicted"/>
<accession>A0A4V1ISK0</accession>
<organism evidence="2 3">
    <name type="scientific">Blyttiomyces helicus</name>
    <dbReference type="NCBI Taxonomy" id="388810"/>
    <lineage>
        <taxon>Eukaryota</taxon>
        <taxon>Fungi</taxon>
        <taxon>Fungi incertae sedis</taxon>
        <taxon>Chytridiomycota</taxon>
        <taxon>Chytridiomycota incertae sedis</taxon>
        <taxon>Chytridiomycetes</taxon>
        <taxon>Chytridiomycetes incertae sedis</taxon>
        <taxon>Blyttiomyces</taxon>
    </lineage>
</organism>
<dbReference type="Proteomes" id="UP000269721">
    <property type="component" value="Unassembled WGS sequence"/>
</dbReference>
<keyword evidence="3" id="KW-1185">Reference proteome</keyword>
<sequence>MLPDPKSLQSLFLSNEVRREGGEVGSWGGGEEERCGVRGRTGGGEKRRRGGGGREDLGRRGRGDEGQGKEGTWGRGEEGTRGREDEGMRNEWKRDKVMRGGEEEERWWGGVGWGETGDEMVDPSNWLRGATRAQSNQAVEISPRGIAASSFRRGGCGC</sequence>
<protein>
    <submittedName>
        <fullName evidence="2">Uncharacterized protein</fullName>
    </submittedName>
</protein>
<feature type="region of interest" description="Disordered" evidence="1">
    <location>
        <begin position="1"/>
        <end position="103"/>
    </location>
</feature>
<dbReference type="EMBL" id="KZ994104">
    <property type="protein sequence ID" value="RKO93827.1"/>
    <property type="molecule type" value="Genomic_DNA"/>
</dbReference>
<gene>
    <name evidence="2" type="ORF">BDK51DRAFT_31252</name>
</gene>
<evidence type="ECO:0000313" key="2">
    <source>
        <dbReference type="EMBL" id="RKO93827.1"/>
    </source>
</evidence>